<organism evidence="2">
    <name type="scientific">Spongospora subterranea</name>
    <dbReference type="NCBI Taxonomy" id="70186"/>
    <lineage>
        <taxon>Eukaryota</taxon>
        <taxon>Sar</taxon>
        <taxon>Rhizaria</taxon>
        <taxon>Endomyxa</taxon>
        <taxon>Phytomyxea</taxon>
        <taxon>Plasmodiophorida</taxon>
        <taxon>Plasmodiophoridae</taxon>
        <taxon>Spongospora</taxon>
    </lineage>
</organism>
<dbReference type="PRINTS" id="PR00348">
    <property type="entry name" value="UBIQUITIN"/>
</dbReference>
<dbReference type="InterPro" id="IPR019956">
    <property type="entry name" value="Ubiquitin_dom"/>
</dbReference>
<dbReference type="AlphaFoldDB" id="A0A0H5R812"/>
<dbReference type="InterPro" id="IPR015496">
    <property type="entry name" value="Ubiquilin"/>
</dbReference>
<reference evidence="2" key="1">
    <citation type="submission" date="2015-04" db="EMBL/GenBank/DDBJ databases">
        <title>The genome sequence of the plant pathogenic Rhizarian Plasmodiophora brassicae reveals insights in its biotrophic life cycle and the origin of chitin synthesis.</title>
        <authorList>
            <person name="Schwelm A."/>
            <person name="Fogelqvist J."/>
            <person name="Knaust A."/>
            <person name="Julke S."/>
            <person name="Lilja T."/>
            <person name="Dhandapani V."/>
            <person name="Bonilla-Rosso G."/>
            <person name="Karlsson M."/>
            <person name="Shevchenko A."/>
            <person name="Choi S.R."/>
            <person name="Kim H.G."/>
            <person name="Park J.Y."/>
            <person name="Lim Y.P."/>
            <person name="Ludwig-Muller J."/>
            <person name="Dixelius C."/>
        </authorList>
    </citation>
    <scope>NUCLEOTIDE SEQUENCE</scope>
    <source>
        <tissue evidence="2">Potato root galls</tissue>
    </source>
</reference>
<dbReference type="InterPro" id="IPR029071">
    <property type="entry name" value="Ubiquitin-like_domsf"/>
</dbReference>
<dbReference type="GO" id="GO:0006511">
    <property type="term" value="P:ubiquitin-dependent protein catabolic process"/>
    <property type="evidence" value="ECO:0007669"/>
    <property type="project" value="TreeGrafter"/>
</dbReference>
<sequence>PVLSQYGRDQYRQISYTVLIMQIHVKTLIGSKVQINIDEDATVLQLKQELEVIQGIQVDQIRLIFSGKQLNDSEKLKDRKVAAGAIVHMVLQLRGGGPFINL</sequence>
<protein>
    <recommendedName>
        <fullName evidence="1">Ubiquitin-like domain-containing protein</fullName>
    </recommendedName>
</protein>
<feature type="non-terminal residue" evidence="2">
    <location>
        <position position="1"/>
    </location>
</feature>
<dbReference type="PANTHER" id="PTHR10677:SF3">
    <property type="entry name" value="FI07626P-RELATED"/>
    <property type="match status" value="1"/>
</dbReference>
<dbReference type="InterPro" id="IPR000626">
    <property type="entry name" value="Ubiquitin-like_dom"/>
</dbReference>
<evidence type="ECO:0000313" key="2">
    <source>
        <dbReference type="EMBL" id="CRZ10280.1"/>
    </source>
</evidence>
<feature type="domain" description="Ubiquitin-like" evidence="1">
    <location>
        <begin position="21"/>
        <end position="96"/>
    </location>
</feature>
<name>A0A0H5R812_9EUKA</name>
<dbReference type="PROSITE" id="PS50053">
    <property type="entry name" value="UBIQUITIN_2"/>
    <property type="match status" value="1"/>
</dbReference>
<dbReference type="EMBL" id="HACM01009838">
    <property type="protein sequence ID" value="CRZ10280.1"/>
    <property type="molecule type" value="Transcribed_RNA"/>
</dbReference>
<dbReference type="Gene3D" id="3.10.20.90">
    <property type="entry name" value="Phosphatidylinositol 3-kinase Catalytic Subunit, Chain A, domain 1"/>
    <property type="match status" value="1"/>
</dbReference>
<dbReference type="Pfam" id="PF00240">
    <property type="entry name" value="ubiquitin"/>
    <property type="match status" value="1"/>
</dbReference>
<proteinExistence type="predicted"/>
<accession>A0A0H5R812</accession>
<evidence type="ECO:0000259" key="1">
    <source>
        <dbReference type="PROSITE" id="PS50053"/>
    </source>
</evidence>
<dbReference type="SUPFAM" id="SSF54236">
    <property type="entry name" value="Ubiquitin-like"/>
    <property type="match status" value="1"/>
</dbReference>
<dbReference type="PANTHER" id="PTHR10677">
    <property type="entry name" value="UBIQUILIN"/>
    <property type="match status" value="1"/>
</dbReference>
<dbReference type="GO" id="GO:0005829">
    <property type="term" value="C:cytosol"/>
    <property type="evidence" value="ECO:0007669"/>
    <property type="project" value="TreeGrafter"/>
</dbReference>
<dbReference type="SMART" id="SM00213">
    <property type="entry name" value="UBQ"/>
    <property type="match status" value="1"/>
</dbReference>
<dbReference type="GO" id="GO:0031593">
    <property type="term" value="F:polyubiquitin modification-dependent protein binding"/>
    <property type="evidence" value="ECO:0007669"/>
    <property type="project" value="TreeGrafter"/>
</dbReference>